<dbReference type="GO" id="GO:0016509">
    <property type="term" value="F:long-chain (3S)-3-hydroxyacyl-CoA dehydrogenase (NAD+) activity"/>
    <property type="evidence" value="ECO:0007669"/>
    <property type="project" value="TreeGrafter"/>
</dbReference>
<dbReference type="InterPro" id="IPR006108">
    <property type="entry name" value="3HC_DH_C"/>
</dbReference>
<dbReference type="GO" id="GO:0016853">
    <property type="term" value="F:isomerase activity"/>
    <property type="evidence" value="ECO:0007669"/>
    <property type="project" value="UniProtKB-KW"/>
</dbReference>
<dbReference type="SUPFAM" id="SSF48179">
    <property type="entry name" value="6-phosphogluconate dehydrogenase C-terminal domain-like"/>
    <property type="match status" value="2"/>
</dbReference>
<feature type="domain" description="3-hydroxyacyl-CoA dehydrogenase C-terminal" evidence="14">
    <location>
        <begin position="497"/>
        <end position="594"/>
    </location>
</feature>
<dbReference type="PANTHER" id="PTHR43612:SF3">
    <property type="entry name" value="TRIFUNCTIONAL ENZYME SUBUNIT ALPHA, MITOCHONDRIAL"/>
    <property type="match status" value="1"/>
</dbReference>
<dbReference type="InterPro" id="IPR001753">
    <property type="entry name" value="Enoyl-CoA_hydra/iso"/>
</dbReference>
<evidence type="ECO:0000256" key="1">
    <source>
        <dbReference type="ARBA" id="ARBA00005005"/>
    </source>
</evidence>
<protein>
    <recommendedName>
        <fullName evidence="4">enoyl-CoA hydratase</fullName>
        <ecNumber evidence="4">4.2.1.17</ecNumber>
    </recommendedName>
</protein>
<dbReference type="Proteomes" id="UP000006860">
    <property type="component" value="Chromosome"/>
</dbReference>
<comment type="catalytic activity">
    <reaction evidence="12">
        <text>a (3S)-3-hydroxyacyl-CoA + NAD(+) = a 3-oxoacyl-CoA + NADH + H(+)</text>
        <dbReference type="Rhea" id="RHEA:22432"/>
        <dbReference type="ChEBI" id="CHEBI:15378"/>
        <dbReference type="ChEBI" id="CHEBI:57318"/>
        <dbReference type="ChEBI" id="CHEBI:57540"/>
        <dbReference type="ChEBI" id="CHEBI:57945"/>
        <dbReference type="ChEBI" id="CHEBI:90726"/>
        <dbReference type="EC" id="1.1.1.35"/>
    </reaction>
</comment>
<reference evidence="17" key="1">
    <citation type="submission" date="2011-02" db="EMBL/GenBank/DDBJ databases">
        <title>The complete genome of Planctomyces brasiliensis DSM 5305.</title>
        <authorList>
            <person name="Lucas S."/>
            <person name="Copeland A."/>
            <person name="Lapidus A."/>
            <person name="Bruce D."/>
            <person name="Goodwin L."/>
            <person name="Pitluck S."/>
            <person name="Kyrpides N."/>
            <person name="Mavromatis K."/>
            <person name="Pagani I."/>
            <person name="Ivanova N."/>
            <person name="Ovchinnikova G."/>
            <person name="Lu M."/>
            <person name="Detter J.C."/>
            <person name="Han C."/>
            <person name="Land M."/>
            <person name="Hauser L."/>
            <person name="Markowitz V."/>
            <person name="Cheng J.-F."/>
            <person name="Hugenholtz P."/>
            <person name="Woyke T."/>
            <person name="Wu D."/>
            <person name="Tindall B."/>
            <person name="Pomrenke H.G."/>
            <person name="Brambilla E."/>
            <person name="Klenk H.-P."/>
            <person name="Eisen J.A."/>
        </authorList>
    </citation>
    <scope>NUCLEOTIDE SEQUENCE [LARGE SCALE GENOMIC DNA]</scope>
    <source>
        <strain evidence="17">ATCC 49424 / DSM 5305 / JCM 21570 / IAM 15109 / NBRC 103401 / IFAM 1448</strain>
    </source>
</reference>
<evidence type="ECO:0000256" key="7">
    <source>
        <dbReference type="ARBA" id="ARBA00023002"/>
    </source>
</evidence>
<evidence type="ECO:0000256" key="6">
    <source>
        <dbReference type="ARBA" id="ARBA00022963"/>
    </source>
</evidence>
<dbReference type="InterPro" id="IPR050136">
    <property type="entry name" value="FA_oxidation_alpha_subunit"/>
</dbReference>
<keyword evidence="7" id="KW-0560">Oxidoreductase</keyword>
<keyword evidence="16" id="KW-0413">Isomerase</keyword>
<evidence type="ECO:0000256" key="9">
    <source>
        <dbReference type="ARBA" id="ARBA00023098"/>
    </source>
</evidence>
<dbReference type="PROSITE" id="PS00166">
    <property type="entry name" value="ENOYL_COA_HYDRATASE"/>
    <property type="match status" value="1"/>
</dbReference>
<dbReference type="Pfam" id="PF00378">
    <property type="entry name" value="ECH_1"/>
    <property type="match status" value="1"/>
</dbReference>
<dbReference type="CDD" id="cd06558">
    <property type="entry name" value="crotonase-like"/>
    <property type="match status" value="1"/>
</dbReference>
<dbReference type="PANTHER" id="PTHR43612">
    <property type="entry name" value="TRIFUNCTIONAL ENZYME SUBUNIT ALPHA"/>
    <property type="match status" value="1"/>
</dbReference>
<comment type="similarity">
    <text evidence="2">In the central section; belongs to the 3-hydroxyacyl-CoA dehydrogenase family.</text>
</comment>
<sequence length="714" mass="77923">MRDWKHWKLEVDEASATLWIDVPGQSQNVFSDAVLSELDDVLTALEGETQLACVFIRSRKPTSFFAGADIREFTAIETREQAMAVSERGQQLFQRIADLKPAVVAVIQGACLGGGLEMALACDYRVAVDDPSTRLGLPETELGILPGWGGTQRLPPLVGMLQAIGMILQARKLPARGARKAGLVDLVCSPADVEMTVDKLKEKLTADGTLGKADVQRTWLGWFFNETSWGRSLAVGGTEKKIARQTKHYPALGKALQAIRLSRIDQAKGFEFERQAIADLLFTPTCQNLVRLFLLREKARSVATWTSIENVPETKTLAVLGGGTMGAGIAQLAAKTGLGVVLKEIDESAMHAAEERIEEAHQALVSRGRLTTSQATQQKQAIKFTTEWSQLEKADVVVEAVPESIDLKKTVFQETARHCPQTTVLASNTSALSVTEIATAVDSPARIGGLHFFNPVHRMDLVEVIQAEQTDESTMAQLVQLSRKLGKTPVVVKDSPGFIVNRILMPYLDEAVKLAVERTARGQDLSVIDLDMKRFGMPMGPLELLDQVGLDVAAHVADSMTVVFGDESLTATIMKRFLDEGRMGRKSGNGFYSYPAGKRGQLQNFKELLGGLDIDLPEEPSTPFNTEYSIIQQRLVFAMVNEAGRCLAEEIVAEDWAIDLAMVLGTGFAPFRGGPLAFARQFEAQTVHDTLRALAGSYGPRFEPADCFGPTQHA</sequence>
<evidence type="ECO:0000256" key="2">
    <source>
        <dbReference type="ARBA" id="ARBA00007005"/>
    </source>
</evidence>
<evidence type="ECO:0000256" key="12">
    <source>
        <dbReference type="ARBA" id="ARBA00049556"/>
    </source>
</evidence>
<keyword evidence="8" id="KW-0520">NAD</keyword>
<dbReference type="SUPFAM" id="SSF51735">
    <property type="entry name" value="NAD(P)-binding Rossmann-fold domains"/>
    <property type="match status" value="1"/>
</dbReference>
<dbReference type="SUPFAM" id="SSF52096">
    <property type="entry name" value="ClpP/crotonase"/>
    <property type="match status" value="1"/>
</dbReference>
<dbReference type="Pfam" id="PF00725">
    <property type="entry name" value="3HCDH"/>
    <property type="match status" value="1"/>
</dbReference>
<keyword evidence="17" id="KW-1185">Reference proteome</keyword>
<evidence type="ECO:0000256" key="10">
    <source>
        <dbReference type="ARBA" id="ARBA00023239"/>
    </source>
</evidence>
<comment type="similarity">
    <text evidence="3">In the N-terminal section; belongs to the enoyl-CoA hydratase/isomerase family.</text>
</comment>
<evidence type="ECO:0000256" key="4">
    <source>
        <dbReference type="ARBA" id="ARBA00012076"/>
    </source>
</evidence>
<dbReference type="eggNOG" id="COG1024">
    <property type="taxonomic scope" value="Bacteria"/>
</dbReference>
<keyword evidence="9" id="KW-0443">Lipid metabolism</keyword>
<comment type="pathway">
    <text evidence="1">Lipid metabolism; fatty acid beta-oxidation.</text>
</comment>
<evidence type="ECO:0000256" key="11">
    <source>
        <dbReference type="ARBA" id="ARBA00023268"/>
    </source>
</evidence>
<comment type="similarity">
    <text evidence="13">Belongs to the enoyl-CoA hydratase/isomerase family.</text>
</comment>
<dbReference type="UniPathway" id="UPA00659"/>
<feature type="domain" description="3-hydroxyacyl-CoA dehydrogenase NAD binding" evidence="15">
    <location>
        <begin position="317"/>
        <end position="494"/>
    </location>
</feature>
<evidence type="ECO:0000256" key="3">
    <source>
        <dbReference type="ARBA" id="ARBA00008750"/>
    </source>
</evidence>
<evidence type="ECO:0000256" key="5">
    <source>
        <dbReference type="ARBA" id="ARBA00022832"/>
    </source>
</evidence>
<dbReference type="RefSeq" id="WP_013629207.1">
    <property type="nucleotide sequence ID" value="NC_015174.1"/>
</dbReference>
<keyword evidence="10" id="KW-0456">Lyase</keyword>
<organism evidence="16 17">
    <name type="scientific">Rubinisphaera brasiliensis (strain ATCC 49424 / DSM 5305 / JCM 21570 / IAM 15109 / NBRC 103401 / IFAM 1448)</name>
    <name type="common">Planctomyces brasiliensis</name>
    <dbReference type="NCBI Taxonomy" id="756272"/>
    <lineage>
        <taxon>Bacteria</taxon>
        <taxon>Pseudomonadati</taxon>
        <taxon>Planctomycetota</taxon>
        <taxon>Planctomycetia</taxon>
        <taxon>Planctomycetales</taxon>
        <taxon>Planctomycetaceae</taxon>
        <taxon>Rubinisphaera</taxon>
    </lineage>
</organism>
<gene>
    <name evidence="16" type="ordered locus">Plabr_2886</name>
</gene>
<proteinExistence type="inferred from homology"/>
<evidence type="ECO:0000313" key="17">
    <source>
        <dbReference type="Proteomes" id="UP000006860"/>
    </source>
</evidence>
<keyword evidence="6" id="KW-0442">Lipid degradation</keyword>
<keyword evidence="5" id="KW-0276">Fatty acid metabolism</keyword>
<dbReference type="FunFam" id="3.40.50.720:FF:000009">
    <property type="entry name" value="Fatty oxidation complex, alpha subunit"/>
    <property type="match status" value="1"/>
</dbReference>
<dbReference type="InterPro" id="IPR036291">
    <property type="entry name" value="NAD(P)-bd_dom_sf"/>
</dbReference>
<dbReference type="HOGENOM" id="CLU_009834_16_2_0"/>
<evidence type="ECO:0000259" key="14">
    <source>
        <dbReference type="Pfam" id="PF00725"/>
    </source>
</evidence>
<dbReference type="KEGG" id="pbs:Plabr_2886"/>
<dbReference type="InterPro" id="IPR029045">
    <property type="entry name" value="ClpP/crotonase-like_dom_sf"/>
</dbReference>
<dbReference type="EC" id="4.2.1.17" evidence="4"/>
<dbReference type="Pfam" id="PF02737">
    <property type="entry name" value="3HCDH_N"/>
    <property type="match status" value="1"/>
</dbReference>
<dbReference type="AlphaFoldDB" id="F0SFM5"/>
<dbReference type="InterPro" id="IPR018376">
    <property type="entry name" value="Enoyl-CoA_hyd/isom_CS"/>
</dbReference>
<evidence type="ECO:0000256" key="13">
    <source>
        <dbReference type="RuleBase" id="RU003707"/>
    </source>
</evidence>
<name>F0SFM5_RUBBR</name>
<evidence type="ECO:0000256" key="8">
    <source>
        <dbReference type="ARBA" id="ARBA00023027"/>
    </source>
</evidence>
<evidence type="ECO:0000259" key="15">
    <source>
        <dbReference type="Pfam" id="PF02737"/>
    </source>
</evidence>
<dbReference type="STRING" id="756272.Plabr_2886"/>
<dbReference type="eggNOG" id="COG1250">
    <property type="taxonomic scope" value="Bacteria"/>
</dbReference>
<keyword evidence="11" id="KW-0511">Multifunctional enzyme</keyword>
<dbReference type="GO" id="GO:0070403">
    <property type="term" value="F:NAD+ binding"/>
    <property type="evidence" value="ECO:0007669"/>
    <property type="project" value="InterPro"/>
</dbReference>
<dbReference type="OrthoDB" id="9771883at2"/>
<dbReference type="InterPro" id="IPR008927">
    <property type="entry name" value="6-PGluconate_DH-like_C_sf"/>
</dbReference>
<dbReference type="InterPro" id="IPR006176">
    <property type="entry name" value="3-OHacyl-CoA_DH_NAD-bd"/>
</dbReference>
<accession>F0SFM5</accession>
<dbReference type="Gene3D" id="1.10.1040.50">
    <property type="match status" value="1"/>
</dbReference>
<dbReference type="GO" id="GO:0004300">
    <property type="term" value="F:enoyl-CoA hydratase activity"/>
    <property type="evidence" value="ECO:0007669"/>
    <property type="project" value="UniProtKB-EC"/>
</dbReference>
<evidence type="ECO:0000313" key="16">
    <source>
        <dbReference type="EMBL" id="ADY60485.1"/>
    </source>
</evidence>
<dbReference type="EMBL" id="CP002546">
    <property type="protein sequence ID" value="ADY60485.1"/>
    <property type="molecule type" value="Genomic_DNA"/>
</dbReference>
<dbReference type="GO" id="GO:0006635">
    <property type="term" value="P:fatty acid beta-oxidation"/>
    <property type="evidence" value="ECO:0007669"/>
    <property type="project" value="UniProtKB-UniPathway"/>
</dbReference>
<dbReference type="Gene3D" id="3.90.226.10">
    <property type="entry name" value="2-enoyl-CoA Hydratase, Chain A, domain 1"/>
    <property type="match status" value="1"/>
</dbReference>
<dbReference type="Gene3D" id="3.40.50.720">
    <property type="entry name" value="NAD(P)-binding Rossmann-like Domain"/>
    <property type="match status" value="1"/>
</dbReference>